<protein>
    <submittedName>
        <fullName evidence="2">Uncharacterized protein</fullName>
    </submittedName>
</protein>
<reference evidence="2 3" key="1">
    <citation type="submission" date="2023-03" db="EMBL/GenBank/DDBJ databases">
        <title>Whole genome sequencing of Methanotrichaceae archaeon M04Ac.</title>
        <authorList>
            <person name="Khomyakova M.A."/>
            <person name="Merkel A.Y."/>
            <person name="Slobodkin A.I."/>
        </authorList>
    </citation>
    <scope>NUCLEOTIDE SEQUENCE [LARGE SCALE GENOMIC DNA]</scope>
    <source>
        <strain evidence="2 3">M04Ac</strain>
    </source>
</reference>
<evidence type="ECO:0000256" key="1">
    <source>
        <dbReference type="SAM" id="Coils"/>
    </source>
</evidence>
<name>A0ABT5XBW1_9EURY</name>
<gene>
    <name evidence="2" type="ORF">P0O24_01200</name>
</gene>
<accession>A0ABT5XBW1</accession>
<dbReference type="EMBL" id="JARFPL010000002">
    <property type="protein sequence ID" value="MDF0592201.1"/>
    <property type="molecule type" value="Genomic_DNA"/>
</dbReference>
<sequence length="144" mass="17106">MADEAKSPLSRFVIEIVESTLAENEELRPRREMVNELESVKNENKKLRDDLRQKDIVIDRYESELKRYRSEVFLSSNFEGIRRYSKELVEILKAGNYVDSYRLLEVLNIDPRESEQIQAVSHQLEELEEYGMIKPEGRGWRWIG</sequence>
<evidence type="ECO:0000313" key="2">
    <source>
        <dbReference type="EMBL" id="MDF0592201.1"/>
    </source>
</evidence>
<keyword evidence="1" id="KW-0175">Coiled coil</keyword>
<keyword evidence="3" id="KW-1185">Reference proteome</keyword>
<proteinExistence type="predicted"/>
<dbReference type="Proteomes" id="UP001215956">
    <property type="component" value="Unassembled WGS sequence"/>
</dbReference>
<evidence type="ECO:0000313" key="3">
    <source>
        <dbReference type="Proteomes" id="UP001215956"/>
    </source>
</evidence>
<feature type="coiled-coil region" evidence="1">
    <location>
        <begin position="30"/>
        <end position="71"/>
    </location>
</feature>
<organism evidence="2 3">
    <name type="scientific">Candidatus Methanocrinis alkalitolerans</name>
    <dbReference type="NCBI Taxonomy" id="3033395"/>
    <lineage>
        <taxon>Archaea</taxon>
        <taxon>Methanobacteriati</taxon>
        <taxon>Methanobacteriota</taxon>
        <taxon>Stenosarchaea group</taxon>
        <taxon>Methanomicrobia</taxon>
        <taxon>Methanotrichales</taxon>
        <taxon>Methanotrichaceae</taxon>
        <taxon>Methanocrinis</taxon>
    </lineage>
</organism>
<comment type="caution">
    <text evidence="2">The sequence shown here is derived from an EMBL/GenBank/DDBJ whole genome shotgun (WGS) entry which is preliminary data.</text>
</comment>